<organism evidence="7 8">
    <name type="scientific">Fodinicurvata halophila</name>
    <dbReference type="NCBI Taxonomy" id="1419723"/>
    <lineage>
        <taxon>Bacteria</taxon>
        <taxon>Pseudomonadati</taxon>
        <taxon>Pseudomonadota</taxon>
        <taxon>Alphaproteobacteria</taxon>
        <taxon>Rhodospirillales</taxon>
        <taxon>Rhodovibrionaceae</taxon>
        <taxon>Fodinicurvata</taxon>
    </lineage>
</organism>
<dbReference type="InterPro" id="IPR030678">
    <property type="entry name" value="Peptide/Ni-bd"/>
</dbReference>
<sequence length="555" mass="63087">MRSFMKLTLVVLLAAFALSARAAGAETLTIGITQYPSTLNPNIDSMLAKSYVNGMTSRPLSHYDQDWQVTCFLCTEVPTLENGGAERVSRDEGRDGLKVTFQLKEGLEWGDGTPVTSEDVVFTWDVGSHPESGISNAELYRRIEDITVHDERTFTFHLDRVTFAYNAFADYRLLPAHIERPIFEENPAQYRNRTAFDSNPTNPGLSLGPYRVSDLEPGARITLVKNEHWSGKDPHFDRIVVRIFENTTALEANLLSGSIDMISGELGLSIDQALAFEDRHGDSYDVIHKPGLIYEHIDLNLDNPILADRRVRRALLYGLDRKAISEQLFHGEQPVALTSVSPLDWVFEEDVPRYAYDPEKAVALLEEAGWTEMRQGVRHNAEGKPLRFEIMTTAGNRTRELIQQVLQSQWQEIGVELAIRNQPPRVLFGETLNRREFSAMALFAWISSPESVPRTTLHSEEIPSEENGWVGQNFTGFSNERMDSLIDRIEVELDREKRRELWGELQTLYAKELPALPLFWRANSFILPEWLEGVQPTGHMGTSTLWVEDWHREGS</sequence>
<dbReference type="RefSeq" id="WP_382423529.1">
    <property type="nucleotide sequence ID" value="NZ_JBHSCW010000011.1"/>
</dbReference>
<dbReference type="Gene3D" id="3.90.76.10">
    <property type="entry name" value="Dipeptide-binding Protein, Domain 1"/>
    <property type="match status" value="1"/>
</dbReference>
<comment type="subcellular location">
    <subcellularLocation>
        <location evidence="1">Periplasm</location>
    </subcellularLocation>
</comment>
<keyword evidence="8" id="KW-1185">Reference proteome</keyword>
<feature type="domain" description="Solute-binding protein family 5" evidence="6">
    <location>
        <begin position="93"/>
        <end position="449"/>
    </location>
</feature>
<protein>
    <submittedName>
        <fullName evidence="7">Peptide ABC transporter substrate-binding protein</fullName>
    </submittedName>
</protein>
<reference evidence="8" key="1">
    <citation type="journal article" date="2019" name="Int. J. Syst. Evol. Microbiol.">
        <title>The Global Catalogue of Microorganisms (GCM) 10K type strain sequencing project: providing services to taxonomists for standard genome sequencing and annotation.</title>
        <authorList>
            <consortium name="The Broad Institute Genomics Platform"/>
            <consortium name="The Broad Institute Genome Sequencing Center for Infectious Disease"/>
            <person name="Wu L."/>
            <person name="Ma J."/>
        </authorList>
    </citation>
    <scope>NUCLEOTIDE SEQUENCE [LARGE SCALE GENOMIC DNA]</scope>
    <source>
        <strain evidence="8">CECT 8472</strain>
    </source>
</reference>
<dbReference type="PANTHER" id="PTHR30290:SF9">
    <property type="entry name" value="OLIGOPEPTIDE-BINDING PROTEIN APPA"/>
    <property type="match status" value="1"/>
</dbReference>
<evidence type="ECO:0000256" key="5">
    <source>
        <dbReference type="SAM" id="SignalP"/>
    </source>
</evidence>
<accession>A0ABV8UQ62</accession>
<feature type="chain" id="PRO_5045770421" evidence="5">
    <location>
        <begin position="23"/>
        <end position="555"/>
    </location>
</feature>
<dbReference type="PANTHER" id="PTHR30290">
    <property type="entry name" value="PERIPLASMIC BINDING COMPONENT OF ABC TRANSPORTER"/>
    <property type="match status" value="1"/>
</dbReference>
<feature type="signal peptide" evidence="5">
    <location>
        <begin position="1"/>
        <end position="22"/>
    </location>
</feature>
<gene>
    <name evidence="7" type="ORF">ACFOW6_16510</name>
</gene>
<evidence type="ECO:0000256" key="4">
    <source>
        <dbReference type="ARBA" id="ARBA00022729"/>
    </source>
</evidence>
<evidence type="ECO:0000256" key="2">
    <source>
        <dbReference type="ARBA" id="ARBA00005695"/>
    </source>
</evidence>
<evidence type="ECO:0000313" key="8">
    <source>
        <dbReference type="Proteomes" id="UP001595799"/>
    </source>
</evidence>
<dbReference type="Gene3D" id="3.10.105.10">
    <property type="entry name" value="Dipeptide-binding Protein, Domain 3"/>
    <property type="match status" value="1"/>
</dbReference>
<dbReference type="Proteomes" id="UP001595799">
    <property type="component" value="Unassembled WGS sequence"/>
</dbReference>
<dbReference type="SUPFAM" id="SSF53850">
    <property type="entry name" value="Periplasmic binding protein-like II"/>
    <property type="match status" value="1"/>
</dbReference>
<comment type="similarity">
    <text evidence="2">Belongs to the bacterial solute-binding protein 5 family.</text>
</comment>
<dbReference type="InterPro" id="IPR000914">
    <property type="entry name" value="SBP_5_dom"/>
</dbReference>
<evidence type="ECO:0000256" key="1">
    <source>
        <dbReference type="ARBA" id="ARBA00004418"/>
    </source>
</evidence>
<evidence type="ECO:0000313" key="7">
    <source>
        <dbReference type="EMBL" id="MFC4353154.1"/>
    </source>
</evidence>
<dbReference type="InterPro" id="IPR039424">
    <property type="entry name" value="SBP_5"/>
</dbReference>
<dbReference type="EMBL" id="JBHSCW010000011">
    <property type="protein sequence ID" value="MFC4353154.1"/>
    <property type="molecule type" value="Genomic_DNA"/>
</dbReference>
<keyword evidence="4 5" id="KW-0732">Signal</keyword>
<evidence type="ECO:0000256" key="3">
    <source>
        <dbReference type="ARBA" id="ARBA00022448"/>
    </source>
</evidence>
<dbReference type="Pfam" id="PF00496">
    <property type="entry name" value="SBP_bac_5"/>
    <property type="match status" value="1"/>
</dbReference>
<proteinExistence type="inferred from homology"/>
<dbReference type="PIRSF" id="PIRSF002741">
    <property type="entry name" value="MppA"/>
    <property type="match status" value="1"/>
</dbReference>
<keyword evidence="3" id="KW-0813">Transport</keyword>
<comment type="caution">
    <text evidence="7">The sequence shown here is derived from an EMBL/GenBank/DDBJ whole genome shotgun (WGS) entry which is preliminary data.</text>
</comment>
<evidence type="ECO:0000259" key="6">
    <source>
        <dbReference type="Pfam" id="PF00496"/>
    </source>
</evidence>
<name>A0ABV8UQ62_9PROT</name>
<dbReference type="CDD" id="cd08513">
    <property type="entry name" value="PBP2_thermophilic_Hb8_like"/>
    <property type="match status" value="1"/>
</dbReference>
<dbReference type="Gene3D" id="3.40.190.10">
    <property type="entry name" value="Periplasmic binding protein-like II"/>
    <property type="match status" value="1"/>
</dbReference>